<proteinExistence type="predicted"/>
<feature type="domain" description="N-acetyltransferase" evidence="1">
    <location>
        <begin position="19"/>
        <end position="180"/>
    </location>
</feature>
<evidence type="ECO:0000259" key="1">
    <source>
        <dbReference type="PROSITE" id="PS51186"/>
    </source>
</evidence>
<keyword evidence="3" id="KW-1185">Reference proteome</keyword>
<dbReference type="GO" id="GO:0016747">
    <property type="term" value="F:acyltransferase activity, transferring groups other than amino-acyl groups"/>
    <property type="evidence" value="ECO:0007669"/>
    <property type="project" value="InterPro"/>
</dbReference>
<dbReference type="Pfam" id="PF13302">
    <property type="entry name" value="Acetyltransf_3"/>
    <property type="match status" value="1"/>
</dbReference>
<dbReference type="InterPro" id="IPR016181">
    <property type="entry name" value="Acyl_CoA_acyltransferase"/>
</dbReference>
<organism evidence="2 3">
    <name type="scientific">Daldinia eschscholtzii</name>
    <dbReference type="NCBI Taxonomy" id="292717"/>
    <lineage>
        <taxon>Eukaryota</taxon>
        <taxon>Fungi</taxon>
        <taxon>Dikarya</taxon>
        <taxon>Ascomycota</taxon>
        <taxon>Pezizomycotina</taxon>
        <taxon>Sordariomycetes</taxon>
        <taxon>Xylariomycetidae</taxon>
        <taxon>Xylariales</taxon>
        <taxon>Hypoxylaceae</taxon>
        <taxon>Daldinia</taxon>
    </lineage>
</organism>
<dbReference type="PANTHER" id="PTHR43328:SF1">
    <property type="entry name" value="N-ACETYLTRANSFERASE DOMAIN-CONTAINING PROTEIN"/>
    <property type="match status" value="1"/>
</dbReference>
<dbReference type="SUPFAM" id="SSF55729">
    <property type="entry name" value="Acyl-CoA N-acyltransferases (Nat)"/>
    <property type="match status" value="1"/>
</dbReference>
<dbReference type="EMBL" id="JBANMG010000005">
    <property type="protein sequence ID" value="KAK6953441.1"/>
    <property type="molecule type" value="Genomic_DNA"/>
</dbReference>
<accession>A0AAX6MMN2</accession>
<reference evidence="2 3" key="1">
    <citation type="journal article" date="2024" name="Front Chem Biol">
        <title>Unveiling the potential of Daldinia eschscholtzii MFLUCC 19-0629 through bioactivity and bioinformatics studies for enhanced sustainable agriculture production.</title>
        <authorList>
            <person name="Brooks S."/>
            <person name="Weaver J.A."/>
            <person name="Klomchit A."/>
            <person name="Alharthi S.A."/>
            <person name="Onlamun T."/>
            <person name="Nurani R."/>
            <person name="Vong T.K."/>
            <person name="Alberti F."/>
            <person name="Greco C."/>
        </authorList>
    </citation>
    <scope>NUCLEOTIDE SEQUENCE [LARGE SCALE GENOMIC DNA]</scope>
    <source>
        <strain evidence="2">MFLUCC 19-0629</strain>
    </source>
</reference>
<gene>
    <name evidence="2" type="ORF">Daesc_005745</name>
</gene>
<protein>
    <recommendedName>
        <fullName evidence="1">N-acetyltransferase domain-containing protein</fullName>
    </recommendedName>
</protein>
<dbReference type="PANTHER" id="PTHR43328">
    <property type="entry name" value="ACETYLTRANSFERASE-RELATED"/>
    <property type="match status" value="1"/>
</dbReference>
<sequence length="190" mass="21239">MADNASQSAPAPIVKTDKCIIRAYVPSDAESMAAAANHPEIVQYMRNTFPHPYTLESANYWINLSISASPVVNFGIFTPDGAFVGGIGLIPHQDIEYRTWEVGYWIGKDYWGRGIATSALKAFSAWAFREFSELLRIEAGVFSENTASQRVLERVGYTREGLRRQAICKNGKIIDQATFSLLRDDLRDLQ</sequence>
<evidence type="ECO:0000313" key="3">
    <source>
        <dbReference type="Proteomes" id="UP001369815"/>
    </source>
</evidence>
<dbReference type="InterPro" id="IPR000182">
    <property type="entry name" value="GNAT_dom"/>
</dbReference>
<dbReference type="Proteomes" id="UP001369815">
    <property type="component" value="Unassembled WGS sequence"/>
</dbReference>
<name>A0AAX6MMN2_9PEZI</name>
<comment type="caution">
    <text evidence="2">The sequence shown here is derived from an EMBL/GenBank/DDBJ whole genome shotgun (WGS) entry which is preliminary data.</text>
</comment>
<dbReference type="Gene3D" id="3.40.630.30">
    <property type="match status" value="1"/>
</dbReference>
<dbReference type="AlphaFoldDB" id="A0AAX6MMN2"/>
<dbReference type="PROSITE" id="PS51186">
    <property type="entry name" value="GNAT"/>
    <property type="match status" value="1"/>
</dbReference>
<evidence type="ECO:0000313" key="2">
    <source>
        <dbReference type="EMBL" id="KAK6953441.1"/>
    </source>
</evidence>